<evidence type="ECO:0000313" key="2">
    <source>
        <dbReference type="Proteomes" id="UP000025227"/>
    </source>
</evidence>
<feature type="region of interest" description="Disordered" evidence="1">
    <location>
        <begin position="1"/>
        <end position="20"/>
    </location>
</feature>
<sequence>MSQPTLRYRSNSPERTADSKCSSISHIKPCSTPSNSKVSEFFVGIECIARFETGWLNVE</sequence>
<name>A0A7I4YM86_HAECO</name>
<accession>A0A7I4YM86</accession>
<dbReference type="Proteomes" id="UP000025227">
    <property type="component" value="Unplaced"/>
</dbReference>
<evidence type="ECO:0000313" key="3">
    <source>
        <dbReference type="WBParaSite" id="HCON_00119395-00001"/>
    </source>
</evidence>
<keyword evidence="2" id="KW-1185">Reference proteome</keyword>
<evidence type="ECO:0000256" key="1">
    <source>
        <dbReference type="SAM" id="MobiDB-lite"/>
    </source>
</evidence>
<dbReference type="WBParaSite" id="HCON_00119395-00001">
    <property type="protein sequence ID" value="HCON_00119395-00001"/>
    <property type="gene ID" value="HCON_00119395"/>
</dbReference>
<organism evidence="2 3">
    <name type="scientific">Haemonchus contortus</name>
    <name type="common">Barber pole worm</name>
    <dbReference type="NCBI Taxonomy" id="6289"/>
    <lineage>
        <taxon>Eukaryota</taxon>
        <taxon>Metazoa</taxon>
        <taxon>Ecdysozoa</taxon>
        <taxon>Nematoda</taxon>
        <taxon>Chromadorea</taxon>
        <taxon>Rhabditida</taxon>
        <taxon>Rhabditina</taxon>
        <taxon>Rhabditomorpha</taxon>
        <taxon>Strongyloidea</taxon>
        <taxon>Trichostrongylidae</taxon>
        <taxon>Haemonchus</taxon>
    </lineage>
</organism>
<protein>
    <submittedName>
        <fullName evidence="3">Uncharacterized protein</fullName>
    </submittedName>
</protein>
<dbReference type="AlphaFoldDB" id="A0A7I4YM86"/>
<proteinExistence type="predicted"/>
<reference evidence="3" key="1">
    <citation type="submission" date="2020-12" db="UniProtKB">
        <authorList>
            <consortium name="WormBaseParasite"/>
        </authorList>
    </citation>
    <scope>IDENTIFICATION</scope>
    <source>
        <strain evidence="3">MHco3</strain>
    </source>
</reference>